<dbReference type="OrthoDB" id="9798386at2"/>
<dbReference type="InterPro" id="IPR015500">
    <property type="entry name" value="Peptidase_S8_subtilisin-rel"/>
</dbReference>
<reference evidence="11" key="1">
    <citation type="submission" date="2017-04" db="EMBL/GenBank/DDBJ databases">
        <authorList>
            <person name="Varghese N."/>
            <person name="Submissions S."/>
        </authorList>
    </citation>
    <scope>NUCLEOTIDE SEQUENCE [LARGE SCALE GENOMIC DNA]</scope>
    <source>
        <strain evidence="11">VKM Ac-2510</strain>
    </source>
</reference>
<dbReference type="InterPro" id="IPR036852">
    <property type="entry name" value="Peptidase_S8/S53_dom_sf"/>
</dbReference>
<feature type="active site" description="Charge relay system" evidence="5">
    <location>
        <position position="70"/>
    </location>
</feature>
<dbReference type="STRING" id="150121.SAMN06296010_2590"/>
<evidence type="ECO:0000313" key="11">
    <source>
        <dbReference type="Proteomes" id="UP000193244"/>
    </source>
</evidence>
<dbReference type="PRINTS" id="PR00723">
    <property type="entry name" value="SUBTILISIN"/>
</dbReference>
<dbReference type="InterPro" id="IPR023828">
    <property type="entry name" value="Peptidase_S8_Ser-AS"/>
</dbReference>
<dbReference type="Pfam" id="PF00082">
    <property type="entry name" value="Peptidase_S8"/>
    <property type="match status" value="1"/>
</dbReference>
<dbReference type="PROSITE" id="PS51892">
    <property type="entry name" value="SUBTILASE"/>
    <property type="match status" value="1"/>
</dbReference>
<sequence>MTGRRRTPRLRVVAVSAALATGILVAAPVGPVQTAQADTVRNAEYWLADYGVQAAWNTTRGAGVTVAVIDTGVDGSVADLAGVVSGGTDVSGVGSPNGQTPVGDENQHGTMVGSLIAGRGTGPNDGVIGVAPEASLLSISVALGAGVVGTDDQIANAVRWAVDNGADVINMSLTRNSLDWPTSWDDAFLYAAEHDVVVVAAAGNRGSGTTEVGAPATIPGVLTVAGVDRNGDASFDASSQGITIAVAAPSEQLVGVVPGGGYVRWAGTSGATPIVSGLVALVRAAHPDLDVAGVINRIVSTATPKGEPVPGPIYGHGLINAEAAVTADVPSVTANPMGSLKDWVATYRPSPDASGAGPKPIAAPENGDPAKTAQPKASWWPSVAKLTMNGIPIAVISVFLMLFAMIVTAAVVHVRRVRRRE</sequence>
<evidence type="ECO:0000259" key="9">
    <source>
        <dbReference type="Pfam" id="PF00082"/>
    </source>
</evidence>
<evidence type="ECO:0000256" key="2">
    <source>
        <dbReference type="ARBA" id="ARBA00022670"/>
    </source>
</evidence>
<feature type="region of interest" description="Disordered" evidence="6">
    <location>
        <begin position="348"/>
        <end position="375"/>
    </location>
</feature>
<evidence type="ECO:0000256" key="5">
    <source>
        <dbReference type="PROSITE-ProRule" id="PRU01240"/>
    </source>
</evidence>
<evidence type="ECO:0000256" key="8">
    <source>
        <dbReference type="SAM" id="SignalP"/>
    </source>
</evidence>
<keyword evidence="7" id="KW-0472">Membrane</keyword>
<dbReference type="InterPro" id="IPR050131">
    <property type="entry name" value="Peptidase_S8_subtilisin-like"/>
</dbReference>
<dbReference type="PANTHER" id="PTHR43806:SF11">
    <property type="entry name" value="CEREVISIN-RELATED"/>
    <property type="match status" value="1"/>
</dbReference>
<dbReference type="PANTHER" id="PTHR43806">
    <property type="entry name" value="PEPTIDASE S8"/>
    <property type="match status" value="1"/>
</dbReference>
<comment type="similarity">
    <text evidence="1 5">Belongs to the peptidase S8 family.</text>
</comment>
<dbReference type="GO" id="GO:0004252">
    <property type="term" value="F:serine-type endopeptidase activity"/>
    <property type="evidence" value="ECO:0007669"/>
    <property type="project" value="UniProtKB-UniRule"/>
</dbReference>
<proteinExistence type="inferred from homology"/>
<protein>
    <submittedName>
        <fullName evidence="10">Type VII secretion-associated serine protease mycosin</fullName>
    </submittedName>
</protein>
<keyword evidence="3 5" id="KW-0378">Hydrolase</keyword>
<dbReference type="AlphaFoldDB" id="A0A1X7KJ18"/>
<accession>A0A1X7KJ18</accession>
<dbReference type="PROSITE" id="PS00138">
    <property type="entry name" value="SUBTILASE_SER"/>
    <property type="match status" value="1"/>
</dbReference>
<dbReference type="RefSeq" id="WP_085486651.1">
    <property type="nucleotide sequence ID" value="NZ_FXAY01000004.1"/>
</dbReference>
<dbReference type="PROSITE" id="PS00137">
    <property type="entry name" value="SUBTILASE_HIS"/>
    <property type="match status" value="1"/>
</dbReference>
<dbReference type="GO" id="GO:0006508">
    <property type="term" value="P:proteolysis"/>
    <property type="evidence" value="ECO:0007669"/>
    <property type="project" value="UniProtKB-KW"/>
</dbReference>
<name>A0A1X7KJ18_9MICO</name>
<evidence type="ECO:0000256" key="1">
    <source>
        <dbReference type="ARBA" id="ARBA00011073"/>
    </source>
</evidence>
<keyword evidence="4 5" id="KW-0720">Serine protease</keyword>
<keyword evidence="2 5" id="KW-0645">Protease</keyword>
<keyword evidence="8" id="KW-0732">Signal</keyword>
<feature type="active site" description="Charge relay system" evidence="5">
    <location>
        <position position="269"/>
    </location>
</feature>
<feature type="domain" description="Peptidase S8/S53" evidence="9">
    <location>
        <begin position="61"/>
        <end position="317"/>
    </location>
</feature>
<dbReference type="EMBL" id="FXAY01000004">
    <property type="protein sequence ID" value="SMG41354.1"/>
    <property type="molecule type" value="Genomic_DNA"/>
</dbReference>
<dbReference type="Gene3D" id="3.40.50.200">
    <property type="entry name" value="Peptidase S8/S53 domain"/>
    <property type="match status" value="1"/>
</dbReference>
<evidence type="ECO:0000256" key="7">
    <source>
        <dbReference type="SAM" id="Phobius"/>
    </source>
</evidence>
<evidence type="ECO:0000313" key="10">
    <source>
        <dbReference type="EMBL" id="SMG41354.1"/>
    </source>
</evidence>
<dbReference type="InterPro" id="IPR000209">
    <property type="entry name" value="Peptidase_S8/S53_dom"/>
</dbReference>
<keyword evidence="7" id="KW-1133">Transmembrane helix</keyword>
<evidence type="ECO:0000256" key="4">
    <source>
        <dbReference type="ARBA" id="ARBA00022825"/>
    </source>
</evidence>
<keyword evidence="7" id="KW-0812">Transmembrane</keyword>
<keyword evidence="11" id="KW-1185">Reference proteome</keyword>
<feature type="signal peptide" evidence="8">
    <location>
        <begin position="1"/>
        <end position="26"/>
    </location>
</feature>
<gene>
    <name evidence="10" type="ORF">SAMN06296010_2590</name>
</gene>
<feature type="chain" id="PRO_5039363285" evidence="8">
    <location>
        <begin position="27"/>
        <end position="421"/>
    </location>
</feature>
<feature type="active site" description="Charge relay system" evidence="5">
    <location>
        <position position="108"/>
    </location>
</feature>
<organism evidence="10 11">
    <name type="scientific">Agreia pratensis</name>
    <dbReference type="NCBI Taxonomy" id="150121"/>
    <lineage>
        <taxon>Bacteria</taxon>
        <taxon>Bacillati</taxon>
        <taxon>Actinomycetota</taxon>
        <taxon>Actinomycetes</taxon>
        <taxon>Micrococcales</taxon>
        <taxon>Microbacteriaceae</taxon>
        <taxon>Agreia</taxon>
    </lineage>
</organism>
<dbReference type="SUPFAM" id="SSF52743">
    <property type="entry name" value="Subtilisin-like"/>
    <property type="match status" value="1"/>
</dbReference>
<evidence type="ECO:0000256" key="6">
    <source>
        <dbReference type="SAM" id="MobiDB-lite"/>
    </source>
</evidence>
<evidence type="ECO:0000256" key="3">
    <source>
        <dbReference type="ARBA" id="ARBA00022801"/>
    </source>
</evidence>
<feature type="transmembrane region" description="Helical" evidence="7">
    <location>
        <begin position="391"/>
        <end position="412"/>
    </location>
</feature>
<dbReference type="InterPro" id="IPR022398">
    <property type="entry name" value="Peptidase_S8_His-AS"/>
</dbReference>
<dbReference type="Proteomes" id="UP000193244">
    <property type="component" value="Unassembled WGS sequence"/>
</dbReference>